<reference evidence="3 4" key="1">
    <citation type="submission" date="2019-07" db="EMBL/GenBank/DDBJ databases">
        <title>Salinicoccus cyprini sp. nov., isolated from gastro-intestinal tract of mirror carp, Cyprinus carpio var. specularis, collected from Gobind Sagar Reservoir, Himachal Pradesh, India.</title>
        <authorList>
            <person name="Talwar C."/>
            <person name="Singh A.K."/>
            <person name="Lal R."/>
            <person name="Negi R.K."/>
        </authorList>
    </citation>
    <scope>NUCLEOTIDE SEQUENCE [LARGE SCALE GENOMIC DNA]</scope>
    <source>
        <strain evidence="3 4">CT19</strain>
    </source>
</reference>
<protein>
    <submittedName>
        <fullName evidence="3">VanZ family protein</fullName>
    </submittedName>
</protein>
<sequence>MKQIVKFILGLSFILYLYILMDLMFIRPENGMYAGHSLLEYIQASSNFVPFRTIAENIHGIAGNGMDTGLAIRNLTGNLFMFLPMGIYLPFLIRKIDGASRFVVAMTIVLIILEVAQVLTRKGVIDIDDYILNMAGALMGYGIWKTKLLQKLLKGIYS</sequence>
<dbReference type="Pfam" id="PF04892">
    <property type="entry name" value="VanZ"/>
    <property type="match status" value="1"/>
</dbReference>
<dbReference type="InterPro" id="IPR053150">
    <property type="entry name" value="Teicoplanin_resist-assoc"/>
</dbReference>
<keyword evidence="1" id="KW-0472">Membrane</keyword>
<dbReference type="Proteomes" id="UP000315103">
    <property type="component" value="Unassembled WGS sequence"/>
</dbReference>
<dbReference type="PANTHER" id="PTHR36834:SF1">
    <property type="entry name" value="INTEGRAL MEMBRANE PROTEIN"/>
    <property type="match status" value="1"/>
</dbReference>
<dbReference type="OrthoDB" id="4822551at2"/>
<keyword evidence="1" id="KW-0812">Transmembrane</keyword>
<dbReference type="PANTHER" id="PTHR36834">
    <property type="entry name" value="MEMBRANE PROTEIN-RELATED"/>
    <property type="match status" value="1"/>
</dbReference>
<dbReference type="InterPro" id="IPR006976">
    <property type="entry name" value="VanZ-like"/>
</dbReference>
<accession>A0A558ATQ8</accession>
<dbReference type="RefSeq" id="WP_145288421.1">
    <property type="nucleotide sequence ID" value="NZ_VMSJ01000003.1"/>
</dbReference>
<keyword evidence="1" id="KW-1133">Transmembrane helix</keyword>
<organism evidence="3 4">
    <name type="scientific">Salinicoccus cyprini</name>
    <dbReference type="NCBI Taxonomy" id="2493691"/>
    <lineage>
        <taxon>Bacteria</taxon>
        <taxon>Bacillati</taxon>
        <taxon>Bacillota</taxon>
        <taxon>Bacilli</taxon>
        <taxon>Bacillales</taxon>
        <taxon>Staphylococcaceae</taxon>
        <taxon>Salinicoccus</taxon>
    </lineage>
</organism>
<evidence type="ECO:0000313" key="3">
    <source>
        <dbReference type="EMBL" id="TVT27654.1"/>
    </source>
</evidence>
<proteinExistence type="predicted"/>
<feature type="domain" description="VanZ-like" evidence="2">
    <location>
        <begin position="13"/>
        <end position="145"/>
    </location>
</feature>
<gene>
    <name evidence="3" type="ORF">FO441_08065</name>
</gene>
<evidence type="ECO:0000259" key="2">
    <source>
        <dbReference type="Pfam" id="PF04892"/>
    </source>
</evidence>
<name>A0A558ATQ8_9STAP</name>
<evidence type="ECO:0000313" key="4">
    <source>
        <dbReference type="Proteomes" id="UP000315103"/>
    </source>
</evidence>
<feature type="transmembrane region" description="Helical" evidence="1">
    <location>
        <begin position="7"/>
        <end position="26"/>
    </location>
</feature>
<comment type="caution">
    <text evidence="3">The sequence shown here is derived from an EMBL/GenBank/DDBJ whole genome shotgun (WGS) entry which is preliminary data.</text>
</comment>
<evidence type="ECO:0000256" key="1">
    <source>
        <dbReference type="SAM" id="Phobius"/>
    </source>
</evidence>
<feature type="transmembrane region" description="Helical" evidence="1">
    <location>
        <begin position="75"/>
        <end position="93"/>
    </location>
</feature>
<feature type="transmembrane region" description="Helical" evidence="1">
    <location>
        <begin position="127"/>
        <end position="144"/>
    </location>
</feature>
<feature type="transmembrane region" description="Helical" evidence="1">
    <location>
        <begin position="102"/>
        <end position="121"/>
    </location>
</feature>
<keyword evidence="4" id="KW-1185">Reference proteome</keyword>
<dbReference type="AlphaFoldDB" id="A0A558ATQ8"/>
<dbReference type="EMBL" id="VMSJ01000003">
    <property type="protein sequence ID" value="TVT27654.1"/>
    <property type="molecule type" value="Genomic_DNA"/>
</dbReference>